<evidence type="ECO:0000313" key="3">
    <source>
        <dbReference type="Proteomes" id="UP000030689"/>
    </source>
</evidence>
<dbReference type="EMBL" id="KI517748">
    <property type="protein sequence ID" value="ESQ33228.1"/>
    <property type="molecule type" value="Genomic_DNA"/>
</dbReference>
<protein>
    <recommendedName>
        <fullName evidence="1">RNase H type-1 domain-containing protein</fullName>
    </recommendedName>
</protein>
<dbReference type="Gramene" id="ESQ33228">
    <property type="protein sequence ID" value="ESQ33228"/>
    <property type="gene ID" value="EUTSA_v10005664mg"/>
</dbReference>
<evidence type="ECO:0000313" key="2">
    <source>
        <dbReference type="EMBL" id="ESQ33228.1"/>
    </source>
</evidence>
<dbReference type="AlphaFoldDB" id="V4L0H6"/>
<dbReference type="KEGG" id="eus:EUTSA_v10005664mg"/>
<feature type="domain" description="RNase H type-1" evidence="1">
    <location>
        <begin position="13"/>
        <end position="133"/>
    </location>
</feature>
<keyword evidence="3" id="KW-1185">Reference proteome</keyword>
<dbReference type="Pfam" id="PF13456">
    <property type="entry name" value="RVT_3"/>
    <property type="match status" value="1"/>
</dbReference>
<feature type="non-terminal residue" evidence="2">
    <location>
        <position position="1"/>
    </location>
</feature>
<reference evidence="2 3" key="1">
    <citation type="journal article" date="2013" name="Front. Plant Sci.">
        <title>The Reference Genome of the Halophytic Plant Eutrema salsugineum.</title>
        <authorList>
            <person name="Yang R."/>
            <person name="Jarvis D.E."/>
            <person name="Chen H."/>
            <person name="Beilstein M.A."/>
            <person name="Grimwood J."/>
            <person name="Jenkins J."/>
            <person name="Shu S."/>
            <person name="Prochnik S."/>
            <person name="Xin M."/>
            <person name="Ma C."/>
            <person name="Schmutz J."/>
            <person name="Wing R.A."/>
            <person name="Mitchell-Olds T."/>
            <person name="Schumaker K.S."/>
            <person name="Wang X."/>
        </authorList>
    </citation>
    <scope>NUCLEOTIDE SEQUENCE [LARGE SCALE GENOMIC DNA]</scope>
</reference>
<dbReference type="InterPro" id="IPR036397">
    <property type="entry name" value="RNaseH_sf"/>
</dbReference>
<dbReference type="Gene3D" id="3.30.420.10">
    <property type="entry name" value="Ribonuclease H-like superfamily/Ribonuclease H"/>
    <property type="match status" value="1"/>
</dbReference>
<gene>
    <name evidence="2" type="ORF">EUTSA_v10005664mg</name>
</gene>
<dbReference type="InterPro" id="IPR012337">
    <property type="entry name" value="RNaseH-like_sf"/>
</dbReference>
<dbReference type="Proteomes" id="UP000030689">
    <property type="component" value="Unassembled WGS sequence"/>
</dbReference>
<organism evidence="2 3">
    <name type="scientific">Eutrema salsugineum</name>
    <name type="common">Saltwater cress</name>
    <name type="synonym">Sisymbrium salsugineum</name>
    <dbReference type="NCBI Taxonomy" id="72664"/>
    <lineage>
        <taxon>Eukaryota</taxon>
        <taxon>Viridiplantae</taxon>
        <taxon>Streptophyta</taxon>
        <taxon>Embryophyta</taxon>
        <taxon>Tracheophyta</taxon>
        <taxon>Spermatophyta</taxon>
        <taxon>Magnoliopsida</taxon>
        <taxon>eudicotyledons</taxon>
        <taxon>Gunneridae</taxon>
        <taxon>Pentapetalae</taxon>
        <taxon>rosids</taxon>
        <taxon>malvids</taxon>
        <taxon>Brassicales</taxon>
        <taxon>Brassicaceae</taxon>
        <taxon>Eutremeae</taxon>
        <taxon>Eutrema</taxon>
    </lineage>
</organism>
<dbReference type="PANTHER" id="PTHR47723:SF19">
    <property type="entry name" value="POLYNUCLEOTIDYL TRANSFERASE, RIBONUCLEASE H-LIKE SUPERFAMILY PROTEIN"/>
    <property type="match status" value="1"/>
</dbReference>
<dbReference type="GO" id="GO:0004523">
    <property type="term" value="F:RNA-DNA hybrid ribonuclease activity"/>
    <property type="evidence" value="ECO:0007669"/>
    <property type="project" value="InterPro"/>
</dbReference>
<dbReference type="InterPro" id="IPR002156">
    <property type="entry name" value="RNaseH_domain"/>
</dbReference>
<dbReference type="InterPro" id="IPR044730">
    <property type="entry name" value="RNase_H-like_dom_plant"/>
</dbReference>
<dbReference type="InterPro" id="IPR053151">
    <property type="entry name" value="RNase_H-like"/>
</dbReference>
<dbReference type="SUPFAM" id="SSF53098">
    <property type="entry name" value="Ribonuclease H-like"/>
    <property type="match status" value="1"/>
</dbReference>
<dbReference type="CDD" id="cd06222">
    <property type="entry name" value="RNase_H_like"/>
    <property type="match status" value="1"/>
</dbReference>
<proteinExistence type="predicted"/>
<dbReference type="eggNOG" id="KOG1075">
    <property type="taxonomic scope" value="Eukaryota"/>
</dbReference>
<accession>V4L0H6</accession>
<evidence type="ECO:0000259" key="1">
    <source>
        <dbReference type="Pfam" id="PF13456"/>
    </source>
</evidence>
<dbReference type="OMA" id="HTEAHIC"/>
<dbReference type="PANTHER" id="PTHR47723">
    <property type="entry name" value="OS05G0353850 PROTEIN"/>
    <property type="match status" value="1"/>
</dbReference>
<sequence>HSEPPPFGWLKFNFNSSWRSDPEISGIGWIIPDHTEAHICSGCTTVEATSSSFQDKAMGFLQALQIVWMKGWRDIWSESDKLELTKMINHQEENNEIGILLIDIKHWMGKLPECSLDHTNRERNCVADVLARRVIFLSTFHVWKPKVEYRKCSESY</sequence>
<dbReference type="GO" id="GO:0003676">
    <property type="term" value="F:nucleic acid binding"/>
    <property type="evidence" value="ECO:0007669"/>
    <property type="project" value="InterPro"/>
</dbReference>
<name>V4L0H6_EUTSA</name>